<dbReference type="PANTHER" id="PTHR43975">
    <property type="entry name" value="ZGC:101858"/>
    <property type="match status" value="1"/>
</dbReference>
<sequence>SPLSKEARSRAEKRREKGGRGGGRNWRTEPAPQEAPSLRRERSAKAEKERLLLEEAPGPGQEAGGSRGLNERQNGKAPKMKMLKRYCSPVTATASACPAAMSSVLAATADLCRREAGRLKQTGSEDIVVMETVGDLAKPECLTALAEATGKQFGGRLDSLINNAGILEYGSIENSSTEQLDRVLNINLRSVYRLTQLCLPLLKSVSPKGSIVNVSSVNGLRSFPGLLAYNVSKAALDQFTRCAALELAPVGIRCNSVNPGVIVTELQKTGGLSDEQYASFIKRCAETHALGRPGQPNEVAEAALFLADPDRSGFITGVTLPVDGGRHAILSSLQSREPGWRSARELQSAPLEQFSVATRVVAYSSRNDLARLCQVSQLWQRVAQRELERRRCCPIAKHGLLAYEWPSGARPPNGITLSALAKRGSACCSPELRADWHLPYRLLAFCDVEFLRAKLGRRHGWRDGRGRAGLGRLPNGRRRRQQDG</sequence>
<evidence type="ECO:0000256" key="2">
    <source>
        <dbReference type="SAM" id="MobiDB-lite"/>
    </source>
</evidence>
<evidence type="ECO:0000313" key="3">
    <source>
        <dbReference type="Proteomes" id="UP000095280"/>
    </source>
</evidence>
<dbReference type="SUPFAM" id="SSF51735">
    <property type="entry name" value="NAD(P)-binding Rossmann-fold domains"/>
    <property type="match status" value="1"/>
</dbReference>
<dbReference type="InterPro" id="IPR036291">
    <property type="entry name" value="NAD(P)-bd_dom_sf"/>
</dbReference>
<dbReference type="Pfam" id="PF13561">
    <property type="entry name" value="adh_short_C2"/>
    <property type="match status" value="1"/>
</dbReference>
<protein>
    <submittedName>
        <fullName evidence="4">Retinol dehydrogenase 14</fullName>
    </submittedName>
</protein>
<dbReference type="Gene3D" id="3.40.50.720">
    <property type="entry name" value="NAD(P)-binding Rossmann-like Domain"/>
    <property type="match status" value="1"/>
</dbReference>
<dbReference type="Proteomes" id="UP000095280">
    <property type="component" value="Unplaced"/>
</dbReference>
<dbReference type="WBParaSite" id="maker-unitig_21481-snap-gene-0.1-mRNA-1">
    <property type="protein sequence ID" value="maker-unitig_21481-snap-gene-0.1-mRNA-1"/>
    <property type="gene ID" value="maker-unitig_21481-snap-gene-0.1"/>
</dbReference>
<keyword evidence="1" id="KW-0560">Oxidoreductase</keyword>
<evidence type="ECO:0000256" key="1">
    <source>
        <dbReference type="ARBA" id="ARBA00023002"/>
    </source>
</evidence>
<keyword evidence="3" id="KW-1185">Reference proteome</keyword>
<dbReference type="GO" id="GO:0016491">
    <property type="term" value="F:oxidoreductase activity"/>
    <property type="evidence" value="ECO:0007669"/>
    <property type="project" value="UniProtKB-KW"/>
</dbReference>
<dbReference type="PROSITE" id="PS00061">
    <property type="entry name" value="ADH_SHORT"/>
    <property type="match status" value="1"/>
</dbReference>
<organism evidence="3 4">
    <name type="scientific">Macrostomum lignano</name>
    <dbReference type="NCBI Taxonomy" id="282301"/>
    <lineage>
        <taxon>Eukaryota</taxon>
        <taxon>Metazoa</taxon>
        <taxon>Spiralia</taxon>
        <taxon>Lophotrochozoa</taxon>
        <taxon>Platyhelminthes</taxon>
        <taxon>Rhabditophora</taxon>
        <taxon>Macrostomorpha</taxon>
        <taxon>Macrostomida</taxon>
        <taxon>Macrostomidae</taxon>
        <taxon>Macrostomum</taxon>
    </lineage>
</organism>
<accession>A0A1I8F5Q3</accession>
<evidence type="ECO:0000313" key="4">
    <source>
        <dbReference type="WBParaSite" id="maker-unitig_21481-snap-gene-0.1-mRNA-1"/>
    </source>
</evidence>
<dbReference type="PRINTS" id="PR00080">
    <property type="entry name" value="SDRFAMILY"/>
</dbReference>
<dbReference type="InterPro" id="IPR020904">
    <property type="entry name" value="Sc_DH/Rdtase_CS"/>
</dbReference>
<dbReference type="PANTHER" id="PTHR43975:SF2">
    <property type="entry name" value="EG:BACR7A4.14 PROTEIN-RELATED"/>
    <property type="match status" value="1"/>
</dbReference>
<dbReference type="InterPro" id="IPR002347">
    <property type="entry name" value="SDR_fam"/>
</dbReference>
<feature type="compositionally biased region" description="Basic and acidic residues" evidence="2">
    <location>
        <begin position="1"/>
        <end position="19"/>
    </location>
</feature>
<dbReference type="PRINTS" id="PR00081">
    <property type="entry name" value="GDHRDH"/>
</dbReference>
<dbReference type="AlphaFoldDB" id="A0A1I8F5Q3"/>
<proteinExistence type="predicted"/>
<feature type="compositionally biased region" description="Basic and acidic residues" evidence="2">
    <location>
        <begin position="37"/>
        <end position="53"/>
    </location>
</feature>
<reference evidence="4" key="1">
    <citation type="submission" date="2016-11" db="UniProtKB">
        <authorList>
            <consortium name="WormBaseParasite"/>
        </authorList>
    </citation>
    <scope>IDENTIFICATION</scope>
</reference>
<dbReference type="FunFam" id="3.40.50.720:FF:000084">
    <property type="entry name" value="Short-chain dehydrogenase reductase"/>
    <property type="match status" value="1"/>
</dbReference>
<name>A0A1I8F5Q3_9PLAT</name>
<feature type="region of interest" description="Disordered" evidence="2">
    <location>
        <begin position="1"/>
        <end position="77"/>
    </location>
</feature>